<name>A0A5S4V4U1_9MICO</name>
<dbReference type="Pfam" id="PF08867">
    <property type="entry name" value="FRG"/>
    <property type="match status" value="1"/>
</dbReference>
<dbReference type="AlphaFoldDB" id="A0A5S4V4U1"/>
<dbReference type="SMART" id="SM00901">
    <property type="entry name" value="FRG"/>
    <property type="match status" value="1"/>
</dbReference>
<organism evidence="2 3">
    <name type="scientific">Agromyces mariniharenae</name>
    <dbReference type="NCBI Taxonomy" id="2604423"/>
    <lineage>
        <taxon>Bacteria</taxon>
        <taxon>Bacillati</taxon>
        <taxon>Actinomycetota</taxon>
        <taxon>Actinomycetes</taxon>
        <taxon>Micrococcales</taxon>
        <taxon>Microbacteriaceae</taxon>
        <taxon>Agromyces</taxon>
    </lineage>
</organism>
<evidence type="ECO:0000259" key="1">
    <source>
        <dbReference type="SMART" id="SM00901"/>
    </source>
</evidence>
<sequence>MVTAQRWIETGWYVVPRNPRDLFATLGAIGGYSSRARFAWRGHSSADFDLISSLQRAPNLEDEASLRRAEQRTLREARDWGLGYGFGGWASDLQLLADLQHYGTSTRLIDFTSNPMTALWFACLQPPRDTNVSRSGLLLAMNTAEWPRFGRARPSDRRSSLDNSVSAELEEALAGESPFVVESLSPNDRLRAQEGFFIADRVPDRVEQSGPFKSVRVEYERVESDWLKTMLSHPGDRHRLGTAGPVIPFVAVKVRQEIKHRVRLMLENTYNRTPRTLFPDFTGFREMGHTVTPREKSPTVNEHR</sequence>
<evidence type="ECO:0000313" key="3">
    <source>
        <dbReference type="Proteomes" id="UP000325243"/>
    </source>
</evidence>
<gene>
    <name evidence="2" type="ORF">FYC51_10540</name>
</gene>
<dbReference type="EMBL" id="VSSB01000001">
    <property type="protein sequence ID" value="TYL54026.1"/>
    <property type="molecule type" value="Genomic_DNA"/>
</dbReference>
<feature type="domain" description="FRG" evidence="1">
    <location>
        <begin position="34"/>
        <end position="133"/>
    </location>
</feature>
<accession>A0A5S4V4U1</accession>
<dbReference type="InterPro" id="IPR014966">
    <property type="entry name" value="FRG-dom"/>
</dbReference>
<keyword evidence="3" id="KW-1185">Reference proteome</keyword>
<dbReference type="Proteomes" id="UP000325243">
    <property type="component" value="Unassembled WGS sequence"/>
</dbReference>
<reference evidence="2 3" key="1">
    <citation type="submission" date="2019-08" db="EMBL/GenBank/DDBJ databases">
        <authorList>
            <person name="Hu J."/>
        </authorList>
    </citation>
    <scope>NUCLEOTIDE SEQUENCE [LARGE SCALE GENOMIC DNA]</scope>
    <source>
        <strain evidence="2 3">NEAU-184</strain>
    </source>
</reference>
<dbReference type="RefSeq" id="WP_148733490.1">
    <property type="nucleotide sequence ID" value="NZ_VSSB01000001.1"/>
</dbReference>
<comment type="caution">
    <text evidence="2">The sequence shown here is derived from an EMBL/GenBank/DDBJ whole genome shotgun (WGS) entry which is preliminary data.</text>
</comment>
<evidence type="ECO:0000313" key="2">
    <source>
        <dbReference type="EMBL" id="TYL54026.1"/>
    </source>
</evidence>
<protein>
    <submittedName>
        <fullName evidence="2">FRG domain-containing protein</fullName>
    </submittedName>
</protein>
<proteinExistence type="predicted"/>